<dbReference type="PANTHER" id="PTHR35789:SF1">
    <property type="entry name" value="SPORE GERMINATION PROTEIN B3"/>
    <property type="match status" value="1"/>
</dbReference>
<keyword evidence="6" id="KW-0564">Palmitate</keyword>
<gene>
    <name evidence="10" type="ORF">A6M21_07770</name>
</gene>
<feature type="non-terminal residue" evidence="10">
    <location>
        <position position="1"/>
    </location>
</feature>
<keyword evidence="3" id="KW-0309">Germination</keyword>
<dbReference type="GO" id="GO:0016020">
    <property type="term" value="C:membrane"/>
    <property type="evidence" value="ECO:0007669"/>
    <property type="project" value="UniProtKB-SubCell"/>
</dbReference>
<dbReference type="InterPro" id="IPR057336">
    <property type="entry name" value="GerAC_N"/>
</dbReference>
<dbReference type="EMBL" id="LYVF01000106">
    <property type="protein sequence ID" value="OAT83577.1"/>
    <property type="molecule type" value="Genomic_DNA"/>
</dbReference>
<evidence type="ECO:0000313" key="11">
    <source>
        <dbReference type="Proteomes" id="UP000078532"/>
    </source>
</evidence>
<dbReference type="GO" id="GO:0009847">
    <property type="term" value="P:spore germination"/>
    <property type="evidence" value="ECO:0007669"/>
    <property type="project" value="InterPro"/>
</dbReference>
<accession>A0A1B7LFS4</accession>
<dbReference type="AlphaFoldDB" id="A0A1B7LFS4"/>
<evidence type="ECO:0000256" key="3">
    <source>
        <dbReference type="ARBA" id="ARBA00022544"/>
    </source>
</evidence>
<feature type="domain" description="Spore germination GerAC-like C-terminal" evidence="8">
    <location>
        <begin position="170"/>
        <end position="337"/>
    </location>
</feature>
<evidence type="ECO:0000259" key="9">
    <source>
        <dbReference type="Pfam" id="PF25198"/>
    </source>
</evidence>
<organism evidence="10 11">
    <name type="scientific">Desulfotomaculum copahuensis</name>
    <dbReference type="NCBI Taxonomy" id="1838280"/>
    <lineage>
        <taxon>Bacteria</taxon>
        <taxon>Bacillati</taxon>
        <taxon>Bacillota</taxon>
        <taxon>Clostridia</taxon>
        <taxon>Eubacteriales</taxon>
        <taxon>Desulfotomaculaceae</taxon>
        <taxon>Desulfotomaculum</taxon>
    </lineage>
</organism>
<dbReference type="STRING" id="1838280.A6M21_07770"/>
<dbReference type="InterPro" id="IPR038501">
    <property type="entry name" value="Spore_GerAC_C_sf"/>
</dbReference>
<dbReference type="NCBIfam" id="TIGR02887">
    <property type="entry name" value="spore_ger_x_C"/>
    <property type="match status" value="1"/>
</dbReference>
<dbReference type="Pfam" id="PF25198">
    <property type="entry name" value="Spore_GerAC_N"/>
    <property type="match status" value="1"/>
</dbReference>
<comment type="caution">
    <text evidence="10">The sequence shown here is derived from an EMBL/GenBank/DDBJ whole genome shotgun (WGS) entry which is preliminary data.</text>
</comment>
<keyword evidence="7" id="KW-0449">Lipoprotein</keyword>
<dbReference type="Pfam" id="PF05504">
    <property type="entry name" value="Spore_GerAC"/>
    <property type="match status" value="1"/>
</dbReference>
<feature type="domain" description="Spore germination protein N-terminal" evidence="9">
    <location>
        <begin position="5"/>
        <end position="128"/>
    </location>
</feature>
<dbReference type="OrthoDB" id="9816067at2"/>
<comment type="similarity">
    <text evidence="2">Belongs to the GerABKC lipoprotein family.</text>
</comment>
<evidence type="ECO:0000259" key="8">
    <source>
        <dbReference type="Pfam" id="PF05504"/>
    </source>
</evidence>
<evidence type="ECO:0000256" key="4">
    <source>
        <dbReference type="ARBA" id="ARBA00022729"/>
    </source>
</evidence>
<keyword evidence="4" id="KW-0732">Signal</keyword>
<dbReference type="Gene3D" id="3.30.300.210">
    <property type="entry name" value="Nutrient germinant receptor protein C, domain 3"/>
    <property type="match status" value="1"/>
</dbReference>
<evidence type="ECO:0000313" key="10">
    <source>
        <dbReference type="EMBL" id="OAT83577.1"/>
    </source>
</evidence>
<protein>
    <submittedName>
        <fullName evidence="10">Uncharacterized protein</fullName>
    </submittedName>
</protein>
<evidence type="ECO:0000256" key="7">
    <source>
        <dbReference type="ARBA" id="ARBA00023288"/>
    </source>
</evidence>
<dbReference type="PANTHER" id="PTHR35789">
    <property type="entry name" value="SPORE GERMINATION PROTEIN B3"/>
    <property type="match status" value="1"/>
</dbReference>
<evidence type="ECO:0000256" key="6">
    <source>
        <dbReference type="ARBA" id="ARBA00023139"/>
    </source>
</evidence>
<evidence type="ECO:0000256" key="5">
    <source>
        <dbReference type="ARBA" id="ARBA00023136"/>
    </source>
</evidence>
<comment type="subcellular location">
    <subcellularLocation>
        <location evidence="1">Membrane</location>
        <topology evidence="1">Lipid-anchor</topology>
    </subcellularLocation>
</comment>
<dbReference type="InterPro" id="IPR008844">
    <property type="entry name" value="Spore_GerAC-like"/>
</dbReference>
<dbReference type="RefSeq" id="WP_066667429.1">
    <property type="nucleotide sequence ID" value="NZ_LYVF01000106.1"/>
</dbReference>
<sequence length="348" mass="39072">NQKSTLNITVQSRTILTGLDLMNASVERRVSLKHLKALIFSEALARQGLGYYLGPLLRYPEFRRNTFMAVSRDKPEKLIEHIRPIMEANPAKYIELLVTSQSYIGFSPFAQVHHFYNDMKSASIQPSAVLLGIAGSQPVHHNSGAGGVNEGDYLAGQLPRKGGGDIEMIGAAVFRGDRLAGELNGEETVLLNMLKGQFKESLFAFPDPEKPERFITMRVLAQSKPQVRVGWNKGQAPEIQVQVPLEAEITSIQSGINYERPERLPRLEAAFNRMVEEKTAELIRKSQEDFQADIFGFGFQARHLAATWPQWRQMDWLAAYPDAAVSITFNTHIRRIGLLRETSPVVKE</sequence>
<evidence type="ECO:0000256" key="1">
    <source>
        <dbReference type="ARBA" id="ARBA00004635"/>
    </source>
</evidence>
<name>A0A1B7LFS4_9FIRM</name>
<evidence type="ECO:0000256" key="2">
    <source>
        <dbReference type="ARBA" id="ARBA00007886"/>
    </source>
</evidence>
<keyword evidence="5" id="KW-0472">Membrane</keyword>
<dbReference type="Proteomes" id="UP000078532">
    <property type="component" value="Unassembled WGS sequence"/>
</dbReference>
<proteinExistence type="inferred from homology"/>
<reference evidence="10 11" key="1">
    <citation type="submission" date="2016-04" db="EMBL/GenBank/DDBJ databases">
        <authorList>
            <person name="Evans L.H."/>
            <person name="Alamgir A."/>
            <person name="Owens N."/>
            <person name="Weber N.D."/>
            <person name="Virtaneva K."/>
            <person name="Barbian K."/>
            <person name="Babar A."/>
            <person name="Rosenke K."/>
        </authorList>
    </citation>
    <scope>NUCLEOTIDE SEQUENCE [LARGE SCALE GENOMIC DNA]</scope>
    <source>
        <strain evidence="10 11">LMa1</strain>
    </source>
</reference>
<dbReference type="InterPro" id="IPR046953">
    <property type="entry name" value="Spore_GerAC-like_C"/>
</dbReference>
<keyword evidence="11" id="KW-1185">Reference proteome</keyword>